<protein>
    <submittedName>
        <fullName evidence="2">Response regulator</fullName>
    </submittedName>
</protein>
<reference evidence="2 3" key="1">
    <citation type="submission" date="2014-09" db="EMBL/GenBank/DDBJ databases">
        <title>Vibrio maritimus JCM 19240. (C210) whole genome shotgun sequence.</title>
        <authorList>
            <person name="Sawabe T."/>
            <person name="Meirelles P."/>
            <person name="Nakanishi M."/>
            <person name="Sayaka M."/>
            <person name="Hattori M."/>
            <person name="Ohkuma M."/>
        </authorList>
    </citation>
    <scope>NUCLEOTIDE SEQUENCE [LARGE SCALE GENOMIC DNA]</scope>
    <source>
        <strain evidence="2 3">JCM 19240</strain>
    </source>
</reference>
<dbReference type="PROSITE" id="PS51832">
    <property type="entry name" value="HD_GYP"/>
    <property type="match status" value="1"/>
</dbReference>
<evidence type="ECO:0000313" key="2">
    <source>
        <dbReference type="EMBL" id="GAL32219.1"/>
    </source>
</evidence>
<dbReference type="OrthoDB" id="6210373at2"/>
<dbReference type="SUPFAM" id="SSF109604">
    <property type="entry name" value="HD-domain/PDEase-like"/>
    <property type="match status" value="1"/>
</dbReference>
<dbReference type="AlphaFoldDB" id="A0A090T0F8"/>
<comment type="caution">
    <text evidence="2">The sequence shown here is derived from an EMBL/GenBank/DDBJ whole genome shotgun (WGS) entry which is preliminary data.</text>
</comment>
<dbReference type="InterPro" id="IPR037522">
    <property type="entry name" value="HD_GYP_dom"/>
</dbReference>
<dbReference type="InterPro" id="IPR029016">
    <property type="entry name" value="GAF-like_dom_sf"/>
</dbReference>
<name>A0A090T0F8_9VIBR</name>
<evidence type="ECO:0000259" key="1">
    <source>
        <dbReference type="PROSITE" id="PS51832"/>
    </source>
</evidence>
<dbReference type="PANTHER" id="PTHR45228:SF1">
    <property type="entry name" value="CYCLIC DI-GMP PHOSPHODIESTERASE TM_0186"/>
    <property type="match status" value="1"/>
</dbReference>
<dbReference type="EMBL" id="BBMT01000001">
    <property type="protein sequence ID" value="GAL32219.1"/>
    <property type="molecule type" value="Genomic_DNA"/>
</dbReference>
<dbReference type="Pfam" id="PF13487">
    <property type="entry name" value="HD_5"/>
    <property type="match status" value="1"/>
</dbReference>
<dbReference type="InterPro" id="IPR052020">
    <property type="entry name" value="Cyclic_di-GMP/3'3'-cGAMP_PDE"/>
</dbReference>
<evidence type="ECO:0000313" key="3">
    <source>
        <dbReference type="Proteomes" id="UP000029224"/>
    </source>
</evidence>
<gene>
    <name evidence="2" type="ORF">JCM19240_5650</name>
</gene>
<dbReference type="SMART" id="SM00471">
    <property type="entry name" value="HDc"/>
    <property type="match status" value="1"/>
</dbReference>
<reference evidence="2 3" key="2">
    <citation type="submission" date="2014-09" db="EMBL/GenBank/DDBJ databases">
        <authorList>
            <consortium name="NBRP consortium"/>
            <person name="Sawabe T."/>
            <person name="Meirelles P."/>
            <person name="Nakanishi M."/>
            <person name="Sayaka M."/>
            <person name="Hattori M."/>
            <person name="Ohkuma M."/>
        </authorList>
    </citation>
    <scope>NUCLEOTIDE SEQUENCE [LARGE SCALE GENOMIC DNA]</scope>
    <source>
        <strain evidence="2 3">JCM 19240</strain>
    </source>
</reference>
<accession>A0A090T0F8</accession>
<keyword evidence="3" id="KW-1185">Reference proteome</keyword>
<dbReference type="GO" id="GO:0008081">
    <property type="term" value="F:phosphoric diester hydrolase activity"/>
    <property type="evidence" value="ECO:0007669"/>
    <property type="project" value="UniProtKB-ARBA"/>
</dbReference>
<organism evidence="2 3">
    <name type="scientific">Vibrio maritimus</name>
    <dbReference type="NCBI Taxonomy" id="990268"/>
    <lineage>
        <taxon>Bacteria</taxon>
        <taxon>Pseudomonadati</taxon>
        <taxon>Pseudomonadota</taxon>
        <taxon>Gammaproteobacteria</taxon>
        <taxon>Vibrionales</taxon>
        <taxon>Vibrionaceae</taxon>
        <taxon>Vibrio</taxon>
    </lineage>
</organism>
<proteinExistence type="predicted"/>
<feature type="domain" description="HD-GYP" evidence="1">
    <location>
        <begin position="162"/>
        <end position="373"/>
    </location>
</feature>
<dbReference type="Proteomes" id="UP000029224">
    <property type="component" value="Unassembled WGS sequence"/>
</dbReference>
<dbReference type="Gene3D" id="3.30.450.40">
    <property type="match status" value="1"/>
</dbReference>
<dbReference type="Gene3D" id="1.10.3210.10">
    <property type="entry name" value="Hypothetical protein af1432"/>
    <property type="match status" value="1"/>
</dbReference>
<dbReference type="CDD" id="cd00077">
    <property type="entry name" value="HDc"/>
    <property type="match status" value="1"/>
</dbReference>
<dbReference type="InterPro" id="IPR003607">
    <property type="entry name" value="HD/PDEase_dom"/>
</dbReference>
<sequence length="384" mass="44468">MDYNYLYMTSQSKEEFSIRLKEMFSYTRFFHSQLGRLSVAAFNKGVLSTYHSEFEESLISNVIEFKPIRLLLSSSLSELINNKKIRFVDDLNDMPKTQHIRMLTDAGFMSSLSFPIVDNDKVVGVVFFNAKQKSYFSSEKIKSDFIFLASLVSSMFVQVIYERKSYQQLLDVALKIGHHRDPETSQHLKRMGMYSELLARLLAEDIPEITTEFIHRIKFYAPFHDIGKYRIPDAVLFSNAVFSDKERSIMNMHPIYGEEIIDNVIAISKIKNGQSEDIMFLKNIIRSHHEAFDGSGYPDGLVGQAIPLESRIVTVADVFDALLSKRAYKDSWSLTEVKKFFIRNSKKLFDPVCVEKLLCNIDKFVEIRNDFDDSREMLTSNRSF</sequence>
<dbReference type="SUPFAM" id="SSF55781">
    <property type="entry name" value="GAF domain-like"/>
    <property type="match status" value="1"/>
</dbReference>
<dbReference type="PANTHER" id="PTHR45228">
    <property type="entry name" value="CYCLIC DI-GMP PHOSPHODIESTERASE TM_0186-RELATED"/>
    <property type="match status" value="1"/>
</dbReference>